<keyword evidence="4" id="KW-1185">Reference proteome</keyword>
<name>A0A1X7J8A7_9BACT</name>
<feature type="chain" id="PRO_5012801423" evidence="2">
    <location>
        <begin position="20"/>
        <end position="211"/>
    </location>
</feature>
<dbReference type="InterPro" id="IPR029046">
    <property type="entry name" value="LolA/LolB/LppX"/>
</dbReference>
<dbReference type="STRING" id="1028.SAMN05661096_01404"/>
<dbReference type="SUPFAM" id="SSF89392">
    <property type="entry name" value="Prokaryotic lipoproteins and lipoprotein localization factors"/>
    <property type="match status" value="1"/>
</dbReference>
<dbReference type="Proteomes" id="UP000193804">
    <property type="component" value="Unassembled WGS sequence"/>
</dbReference>
<evidence type="ECO:0000313" key="4">
    <source>
        <dbReference type="Proteomes" id="UP000193804"/>
    </source>
</evidence>
<reference evidence="4" key="1">
    <citation type="submission" date="2017-04" db="EMBL/GenBank/DDBJ databases">
        <authorList>
            <person name="Varghese N."/>
            <person name="Submissions S."/>
        </authorList>
    </citation>
    <scope>NUCLEOTIDE SEQUENCE [LARGE SCALE GENOMIC DNA]</scope>
    <source>
        <strain evidence="4">DSM 4125</strain>
    </source>
</reference>
<gene>
    <name evidence="3" type="ORF">SAMN05661096_01404</name>
</gene>
<dbReference type="InterPro" id="IPR004564">
    <property type="entry name" value="OM_lipoprot_carrier_LolA-like"/>
</dbReference>
<keyword evidence="1 2" id="KW-0732">Signal</keyword>
<evidence type="ECO:0000313" key="3">
    <source>
        <dbReference type="EMBL" id="SMG23632.1"/>
    </source>
</evidence>
<accession>A0A1X7J8A7</accession>
<dbReference type="Pfam" id="PF03548">
    <property type="entry name" value="LolA"/>
    <property type="match status" value="1"/>
</dbReference>
<dbReference type="CDD" id="cd16325">
    <property type="entry name" value="LolA"/>
    <property type="match status" value="1"/>
</dbReference>
<dbReference type="PANTHER" id="PTHR35869:SF1">
    <property type="entry name" value="OUTER-MEMBRANE LIPOPROTEIN CARRIER PROTEIN"/>
    <property type="match status" value="1"/>
</dbReference>
<sequence>MRKFTLIMMLCVYSITSFAQNDPKAKEILDKMSAKYSNIQGFTATFTQTLENKMEDITDTFKGEIVVSGDKFKADVAGQLIVNNNETVWTYLRDANEVTINNYDEEAGEMNPSKIYKAYQKGYKYLYMAGEGSAQYHVIDLVPEDKDESFYKIRLKIDKKTNLLDKWTIFDRAGNIFNYEVTNFKVDDSLNADDFVFNPSDYPDIEVLDFR</sequence>
<dbReference type="AlphaFoldDB" id="A0A1X7J8A7"/>
<dbReference type="RefSeq" id="WP_085516340.1">
    <property type="nucleotide sequence ID" value="NZ_FXAW01000002.1"/>
</dbReference>
<organism evidence="3 4">
    <name type="scientific">Marivirga sericea</name>
    <dbReference type="NCBI Taxonomy" id="1028"/>
    <lineage>
        <taxon>Bacteria</taxon>
        <taxon>Pseudomonadati</taxon>
        <taxon>Bacteroidota</taxon>
        <taxon>Cytophagia</taxon>
        <taxon>Cytophagales</taxon>
        <taxon>Marivirgaceae</taxon>
        <taxon>Marivirga</taxon>
    </lineage>
</organism>
<keyword evidence="3" id="KW-0449">Lipoprotein</keyword>
<evidence type="ECO:0000256" key="1">
    <source>
        <dbReference type="ARBA" id="ARBA00022729"/>
    </source>
</evidence>
<protein>
    <submittedName>
        <fullName evidence="3">Outer membrane lipoprotein-sorting protein</fullName>
    </submittedName>
</protein>
<dbReference type="Gene3D" id="2.50.20.10">
    <property type="entry name" value="Lipoprotein localisation LolA/LolB/LppX"/>
    <property type="match status" value="1"/>
</dbReference>
<dbReference type="PANTHER" id="PTHR35869">
    <property type="entry name" value="OUTER-MEMBRANE LIPOPROTEIN CARRIER PROTEIN"/>
    <property type="match status" value="1"/>
</dbReference>
<dbReference type="OrthoDB" id="9810685at2"/>
<dbReference type="EMBL" id="FXAW01000002">
    <property type="protein sequence ID" value="SMG23632.1"/>
    <property type="molecule type" value="Genomic_DNA"/>
</dbReference>
<evidence type="ECO:0000256" key="2">
    <source>
        <dbReference type="SAM" id="SignalP"/>
    </source>
</evidence>
<proteinExistence type="predicted"/>
<feature type="signal peptide" evidence="2">
    <location>
        <begin position="1"/>
        <end position="19"/>
    </location>
</feature>